<dbReference type="HOGENOM" id="CLU_2193304_0_0_6"/>
<comment type="caution">
    <text evidence="1">The sequence shown here is derived from an EMBL/GenBank/DDBJ whole genome shotgun (WGS) entry which is preliminary data.</text>
</comment>
<proteinExistence type="predicted"/>
<evidence type="ECO:0000313" key="2">
    <source>
        <dbReference type="Proteomes" id="UP000029640"/>
    </source>
</evidence>
<protein>
    <submittedName>
        <fullName evidence="1">Uncharacterized protein</fullName>
    </submittedName>
</protein>
<evidence type="ECO:0000313" key="1">
    <source>
        <dbReference type="EMBL" id="KGE02647.1"/>
    </source>
</evidence>
<gene>
    <name evidence="1" type="ORF">HRUBRA_02785</name>
</gene>
<reference evidence="1 2" key="1">
    <citation type="journal article" date="2014" name="Genome Announc.">
        <title>Genome Sequence of Gammaproteobacterial Pseudohaliea rubra Type Strain DSM 19751, Isolated from Coastal Seawater of the Mediterranean Sea.</title>
        <authorList>
            <person name="Spring S."/>
            <person name="Fiebig A."/>
            <person name="Riedel T."/>
            <person name="Goker M."/>
            <person name="Klenk H.P."/>
        </authorList>
    </citation>
    <scope>NUCLEOTIDE SEQUENCE [LARGE SCALE GENOMIC DNA]</scope>
    <source>
        <strain evidence="1 2">DSM 19751</strain>
    </source>
</reference>
<dbReference type="Proteomes" id="UP000029640">
    <property type="component" value="Unassembled WGS sequence"/>
</dbReference>
<name>A0A095VMG7_9GAMM</name>
<dbReference type="EMBL" id="AUVB01000088">
    <property type="protein sequence ID" value="KGE02647.1"/>
    <property type="molecule type" value="Genomic_DNA"/>
</dbReference>
<sequence length="108" mass="11890">MVARALQHALAKGYLELPTVVEWLEGEQYRLIGTTVYFDLMERLGAEGVVDKASPDSKISLGVAHWLEQTPKSALPAVQKLLHIESGQPEHRDNAALSEVIRTLFPAA</sequence>
<keyword evidence="2" id="KW-1185">Reference proteome</keyword>
<dbReference type="PATRIC" id="fig|1265313.6.peg.2742"/>
<accession>A0A095VMG7</accession>
<organism evidence="1 2">
    <name type="scientific">Pseudohaliea rubra DSM 19751</name>
    <dbReference type="NCBI Taxonomy" id="1265313"/>
    <lineage>
        <taxon>Bacteria</taxon>
        <taxon>Pseudomonadati</taxon>
        <taxon>Pseudomonadota</taxon>
        <taxon>Gammaproteobacteria</taxon>
        <taxon>Cellvibrionales</taxon>
        <taxon>Halieaceae</taxon>
        <taxon>Pseudohaliea</taxon>
    </lineage>
</organism>
<dbReference type="AlphaFoldDB" id="A0A095VMG7"/>